<sequence length="169" mass="18645">MALPRKLKDFNLFGDGNNWQGQVPSLTLPELARAVEEYRGAGMDGTVELDMGQEVIEFAWQVGGIIAEIFTEYGTAQHDANLLRFAGSYESDETGETVPVEVTVRGRHKTIGMGEVSPGDSNSIEVTTTCSYYKLVVDGEELIEIDVPGYVFRVRGVDRLAERRQNLGL</sequence>
<dbReference type="Pfam" id="PF04985">
    <property type="entry name" value="Phage_tube"/>
    <property type="match status" value="1"/>
</dbReference>
<name>A0A1I7CUT0_9GAMM</name>
<dbReference type="NCBIfam" id="TIGR01611">
    <property type="entry name" value="tail_tube"/>
    <property type="match status" value="1"/>
</dbReference>
<dbReference type="Proteomes" id="UP000199594">
    <property type="component" value="Unassembled WGS sequence"/>
</dbReference>
<accession>A0A1I7CUT0</accession>
<evidence type="ECO:0000313" key="2">
    <source>
        <dbReference type="Proteomes" id="UP000199594"/>
    </source>
</evidence>
<evidence type="ECO:0000313" key="1">
    <source>
        <dbReference type="EMBL" id="SFU03160.1"/>
    </source>
</evidence>
<evidence type="ECO:0008006" key="3">
    <source>
        <dbReference type="Google" id="ProtNLM"/>
    </source>
</evidence>
<organism evidence="1 2">
    <name type="scientific">Halomonas saccharevitans</name>
    <dbReference type="NCBI Taxonomy" id="416872"/>
    <lineage>
        <taxon>Bacteria</taxon>
        <taxon>Pseudomonadati</taxon>
        <taxon>Pseudomonadota</taxon>
        <taxon>Gammaproteobacteria</taxon>
        <taxon>Oceanospirillales</taxon>
        <taxon>Halomonadaceae</taxon>
        <taxon>Halomonas</taxon>
    </lineage>
</organism>
<dbReference type="EMBL" id="FPAQ01000064">
    <property type="protein sequence ID" value="SFU03160.1"/>
    <property type="molecule type" value="Genomic_DNA"/>
</dbReference>
<dbReference type="AlphaFoldDB" id="A0A1I7CUT0"/>
<proteinExistence type="predicted"/>
<protein>
    <recommendedName>
        <fullName evidence="3">Phage major tail tube protein</fullName>
    </recommendedName>
</protein>
<gene>
    <name evidence="1" type="ORF">SAMN04487956_1643</name>
</gene>
<reference evidence="1 2" key="1">
    <citation type="submission" date="2016-10" db="EMBL/GenBank/DDBJ databases">
        <authorList>
            <person name="de Groot N.N."/>
        </authorList>
    </citation>
    <scope>NUCLEOTIDE SEQUENCE [LARGE SCALE GENOMIC DNA]</scope>
    <source>
        <strain evidence="1 2">CGMCC 1.6493</strain>
    </source>
</reference>
<dbReference type="InterPro" id="IPR006498">
    <property type="entry name" value="Tail_tube"/>
</dbReference>
<dbReference type="RefSeq" id="WP_089852357.1">
    <property type="nucleotide sequence ID" value="NZ_FPAQ01000064.1"/>
</dbReference>
<dbReference type="OrthoDB" id="3078668at2"/>